<feature type="domain" description="NAD-dependent epimerase/dehydratase" evidence="1">
    <location>
        <begin position="8"/>
        <end position="213"/>
    </location>
</feature>
<dbReference type="Gene3D" id="3.40.50.720">
    <property type="entry name" value="NAD(P)-binding Rossmann-like Domain"/>
    <property type="match status" value="1"/>
</dbReference>
<dbReference type="GeneID" id="95988883"/>
<dbReference type="Proteomes" id="UP001565368">
    <property type="component" value="Unassembled WGS sequence"/>
</dbReference>
<dbReference type="SUPFAM" id="SSF51735">
    <property type="entry name" value="NAD(P)-binding Rossmann-fold domains"/>
    <property type="match status" value="1"/>
</dbReference>
<dbReference type="PANTHER" id="PTHR48079:SF9">
    <property type="entry name" value="PUTATIVE-RELATED"/>
    <property type="match status" value="1"/>
</dbReference>
<evidence type="ECO:0000313" key="2">
    <source>
        <dbReference type="EMBL" id="KAL1406156.1"/>
    </source>
</evidence>
<dbReference type="Pfam" id="PF01370">
    <property type="entry name" value="Epimerase"/>
    <property type="match status" value="1"/>
</dbReference>
<protein>
    <recommendedName>
        <fullName evidence="1">NAD-dependent epimerase/dehydratase domain-containing protein</fullName>
    </recommendedName>
</protein>
<reference evidence="2 3" key="1">
    <citation type="submission" date="2023-08" db="EMBL/GenBank/DDBJ databases">
        <title>Annotated Genome Sequence of Vanrija albida AlHP1.</title>
        <authorList>
            <person name="Herzog R."/>
        </authorList>
    </citation>
    <scope>NUCLEOTIDE SEQUENCE [LARGE SCALE GENOMIC DNA]</scope>
    <source>
        <strain evidence="2 3">AlHP1</strain>
    </source>
</reference>
<evidence type="ECO:0000259" key="1">
    <source>
        <dbReference type="Pfam" id="PF01370"/>
    </source>
</evidence>
<dbReference type="InterPro" id="IPR001509">
    <property type="entry name" value="Epimerase_deHydtase"/>
</dbReference>
<dbReference type="InterPro" id="IPR036291">
    <property type="entry name" value="NAD(P)-bd_dom_sf"/>
</dbReference>
<organism evidence="2 3">
    <name type="scientific">Vanrija albida</name>
    <dbReference type="NCBI Taxonomy" id="181172"/>
    <lineage>
        <taxon>Eukaryota</taxon>
        <taxon>Fungi</taxon>
        <taxon>Dikarya</taxon>
        <taxon>Basidiomycota</taxon>
        <taxon>Agaricomycotina</taxon>
        <taxon>Tremellomycetes</taxon>
        <taxon>Trichosporonales</taxon>
        <taxon>Trichosporonaceae</taxon>
        <taxon>Vanrija</taxon>
    </lineage>
</organism>
<dbReference type="RefSeq" id="XP_069206100.1">
    <property type="nucleotide sequence ID" value="XM_069356259.1"/>
</dbReference>
<dbReference type="EMBL" id="JBBXJM010000006">
    <property type="protein sequence ID" value="KAL1406156.1"/>
    <property type="molecule type" value="Genomic_DNA"/>
</dbReference>
<dbReference type="InterPro" id="IPR051783">
    <property type="entry name" value="NAD(P)-dependent_oxidoreduct"/>
</dbReference>
<accession>A0ABR3PUY5</accession>
<proteinExistence type="predicted"/>
<name>A0ABR3PUY5_9TREE</name>
<sequence>MPPSIKNVFLTGGTGFIGAQVAKELVSHGYAVRGLARSNASAAKLESLGVTAVRGDLTTLDVAVAEANAADAVVHLAVDFTALNESLEQEKHFIAAVGAAYKGTGKTFLITSGTFIGIGSGRTPFTEADDGVPGRVRYDVEATLRALGGDGVRALVIRPPLVHGDVPTGLVRAIIEKPKALGYAPVVEGGAAKWPYVDVADLAVVYRLALEKAPEGFSRYHGVDESTPNRAVADAAAEHWGVPVKEVTVEEATKIYGFFGSFLGSDNTVSSEATRAALGWEIKGKRFLDKLEDGTYWKQL</sequence>
<comment type="caution">
    <text evidence="2">The sequence shown here is derived from an EMBL/GenBank/DDBJ whole genome shotgun (WGS) entry which is preliminary data.</text>
</comment>
<keyword evidence="3" id="KW-1185">Reference proteome</keyword>
<gene>
    <name evidence="2" type="ORF">Q8F55_007840</name>
</gene>
<evidence type="ECO:0000313" key="3">
    <source>
        <dbReference type="Proteomes" id="UP001565368"/>
    </source>
</evidence>
<dbReference type="PANTHER" id="PTHR48079">
    <property type="entry name" value="PROTEIN YEEZ"/>
    <property type="match status" value="1"/>
</dbReference>